<evidence type="ECO:0000313" key="5">
    <source>
        <dbReference type="Proteomes" id="UP000000851"/>
    </source>
</evidence>
<gene>
    <name evidence="4" type="ordered locus">Caci_3567</name>
</gene>
<dbReference type="InterPro" id="IPR041484">
    <property type="entry name" value="TetR_C_25"/>
</dbReference>
<organism evidence="4 5">
    <name type="scientific">Catenulispora acidiphila (strain DSM 44928 / JCM 14897 / NBRC 102108 / NRRL B-24433 / ID139908)</name>
    <dbReference type="NCBI Taxonomy" id="479433"/>
    <lineage>
        <taxon>Bacteria</taxon>
        <taxon>Bacillati</taxon>
        <taxon>Actinomycetota</taxon>
        <taxon>Actinomycetes</taxon>
        <taxon>Catenulisporales</taxon>
        <taxon>Catenulisporaceae</taxon>
        <taxon>Catenulispora</taxon>
    </lineage>
</organism>
<evidence type="ECO:0000259" key="3">
    <source>
        <dbReference type="PROSITE" id="PS50977"/>
    </source>
</evidence>
<dbReference type="GO" id="GO:0003700">
    <property type="term" value="F:DNA-binding transcription factor activity"/>
    <property type="evidence" value="ECO:0007669"/>
    <property type="project" value="TreeGrafter"/>
</dbReference>
<dbReference type="InterPro" id="IPR001647">
    <property type="entry name" value="HTH_TetR"/>
</dbReference>
<dbReference type="STRING" id="479433.Caci_3567"/>
<keyword evidence="5" id="KW-1185">Reference proteome</keyword>
<feature type="DNA-binding region" description="H-T-H motif" evidence="2">
    <location>
        <begin position="31"/>
        <end position="50"/>
    </location>
</feature>
<evidence type="ECO:0000256" key="1">
    <source>
        <dbReference type="ARBA" id="ARBA00023125"/>
    </source>
</evidence>
<dbReference type="PRINTS" id="PR00455">
    <property type="entry name" value="HTHTETR"/>
</dbReference>
<sequence length="214" mass="22465">MRSIKDDRTARAVIRDEALALFAAHGPDAVSVRQIATAAGVSAALVVHHFGSKEGLRDVVDRHVLETFDGMLTEMTGEGAPDLYDPAATGSLVEAVLQHLPADSPMPAYLRRMLLTDSEAGKELFAKLFAVSQGMLAALSEAGMAAPGADPAVRAAFLMANDLAVLLLRDRLTEVLGVDPLSQEGMARWASEMLAVYASGLQADPQLPEAGGAS</sequence>
<dbReference type="Pfam" id="PF17933">
    <property type="entry name" value="TetR_C_25"/>
    <property type="match status" value="1"/>
</dbReference>
<dbReference type="KEGG" id="cai:Caci_3567"/>
<feature type="domain" description="HTH tetR-type" evidence="3">
    <location>
        <begin position="8"/>
        <end position="68"/>
    </location>
</feature>
<dbReference type="PANTHER" id="PTHR30055:SF146">
    <property type="entry name" value="HTH-TYPE TRANSCRIPTIONAL DUAL REGULATOR CECR"/>
    <property type="match status" value="1"/>
</dbReference>
<dbReference type="InParanoid" id="C7QAH3"/>
<dbReference type="EMBL" id="CP001700">
    <property type="protein sequence ID" value="ACU72472.1"/>
    <property type="molecule type" value="Genomic_DNA"/>
</dbReference>
<dbReference type="InterPro" id="IPR050109">
    <property type="entry name" value="HTH-type_TetR-like_transc_reg"/>
</dbReference>
<evidence type="ECO:0000313" key="4">
    <source>
        <dbReference type="EMBL" id="ACU72472.1"/>
    </source>
</evidence>
<dbReference type="InterPro" id="IPR009057">
    <property type="entry name" value="Homeodomain-like_sf"/>
</dbReference>
<dbReference type="eggNOG" id="COG1309">
    <property type="taxonomic scope" value="Bacteria"/>
</dbReference>
<dbReference type="HOGENOM" id="CLU_088572_2_0_11"/>
<name>C7QAH3_CATAD</name>
<reference evidence="4 5" key="1">
    <citation type="journal article" date="2009" name="Stand. Genomic Sci.">
        <title>Complete genome sequence of Catenulispora acidiphila type strain (ID 139908).</title>
        <authorList>
            <person name="Copeland A."/>
            <person name="Lapidus A."/>
            <person name="Glavina Del Rio T."/>
            <person name="Nolan M."/>
            <person name="Lucas S."/>
            <person name="Chen F."/>
            <person name="Tice H."/>
            <person name="Cheng J.F."/>
            <person name="Bruce D."/>
            <person name="Goodwin L."/>
            <person name="Pitluck S."/>
            <person name="Mikhailova N."/>
            <person name="Pati A."/>
            <person name="Ivanova N."/>
            <person name="Mavromatis K."/>
            <person name="Chen A."/>
            <person name="Palaniappan K."/>
            <person name="Chain P."/>
            <person name="Land M."/>
            <person name="Hauser L."/>
            <person name="Chang Y.J."/>
            <person name="Jeffries C.D."/>
            <person name="Chertkov O."/>
            <person name="Brettin T."/>
            <person name="Detter J.C."/>
            <person name="Han C."/>
            <person name="Ali Z."/>
            <person name="Tindall B.J."/>
            <person name="Goker M."/>
            <person name="Bristow J."/>
            <person name="Eisen J.A."/>
            <person name="Markowitz V."/>
            <person name="Hugenholtz P."/>
            <person name="Kyrpides N.C."/>
            <person name="Klenk H.P."/>
        </authorList>
    </citation>
    <scope>NUCLEOTIDE SEQUENCE [LARGE SCALE GENOMIC DNA]</scope>
    <source>
        <strain evidence="5">DSM 44928 / JCM 14897 / NBRC 102108 / NRRL B-24433 / ID139908</strain>
    </source>
</reference>
<dbReference type="OrthoDB" id="3403733at2"/>
<dbReference type="Gene3D" id="1.10.357.10">
    <property type="entry name" value="Tetracycline Repressor, domain 2"/>
    <property type="match status" value="1"/>
</dbReference>
<dbReference type="Proteomes" id="UP000000851">
    <property type="component" value="Chromosome"/>
</dbReference>
<proteinExistence type="predicted"/>
<evidence type="ECO:0000256" key="2">
    <source>
        <dbReference type="PROSITE-ProRule" id="PRU00335"/>
    </source>
</evidence>
<dbReference type="Pfam" id="PF00440">
    <property type="entry name" value="TetR_N"/>
    <property type="match status" value="1"/>
</dbReference>
<dbReference type="PROSITE" id="PS50977">
    <property type="entry name" value="HTH_TETR_2"/>
    <property type="match status" value="1"/>
</dbReference>
<dbReference type="AlphaFoldDB" id="C7QAH3"/>
<dbReference type="PANTHER" id="PTHR30055">
    <property type="entry name" value="HTH-TYPE TRANSCRIPTIONAL REGULATOR RUTR"/>
    <property type="match status" value="1"/>
</dbReference>
<dbReference type="GO" id="GO:0000976">
    <property type="term" value="F:transcription cis-regulatory region binding"/>
    <property type="evidence" value="ECO:0007669"/>
    <property type="project" value="TreeGrafter"/>
</dbReference>
<dbReference type="RefSeq" id="WP_015792201.1">
    <property type="nucleotide sequence ID" value="NC_013131.1"/>
</dbReference>
<protein>
    <submittedName>
        <fullName evidence="4">Transcriptional regulator, TetR family</fullName>
    </submittedName>
</protein>
<dbReference type="SUPFAM" id="SSF46689">
    <property type="entry name" value="Homeodomain-like"/>
    <property type="match status" value="1"/>
</dbReference>
<accession>C7QAH3</accession>
<keyword evidence="1 2" id="KW-0238">DNA-binding</keyword>